<reference evidence="2" key="1">
    <citation type="journal article" date="2003" name="J. Bacteriol.">
        <title>Sequence of the 165-kilobase catabolic plasmid pAO1 from Arthrobacter nicotinovorans and identification of a pAO1-dependent nicotine uptake system.</title>
        <authorList>
            <person name="Igloi G.L."/>
            <person name="Brandsch R."/>
        </authorList>
    </citation>
    <scope>NUCLEOTIDE SEQUENCE [LARGE SCALE GENOMIC DNA]</scope>
    <source>
        <strain evidence="2">ATCC 49919</strain>
        <plasmid evidence="2">pAO1</plasmid>
    </source>
</reference>
<dbReference type="GO" id="GO:0006310">
    <property type="term" value="P:DNA recombination"/>
    <property type="evidence" value="ECO:0007669"/>
    <property type="project" value="UniProtKB-KW"/>
</dbReference>
<geneLocation type="plasmid" evidence="2">
    <name>pAO1</name>
</geneLocation>
<accession>Q8GAJ9</accession>
<dbReference type="Gene3D" id="1.10.443.10">
    <property type="entry name" value="Intergrase catalytic core"/>
    <property type="match status" value="1"/>
</dbReference>
<dbReference type="EMBL" id="AJ507836">
    <property type="protein sequence ID" value="CAD47905.1"/>
    <property type="molecule type" value="Genomic_DNA"/>
</dbReference>
<dbReference type="InterPro" id="IPR011010">
    <property type="entry name" value="DNA_brk_join_enz"/>
</dbReference>
<dbReference type="GO" id="GO:0015074">
    <property type="term" value="P:DNA integration"/>
    <property type="evidence" value="ECO:0007669"/>
    <property type="project" value="InterPro"/>
</dbReference>
<proteinExistence type="predicted"/>
<evidence type="ECO:0000256" key="1">
    <source>
        <dbReference type="ARBA" id="ARBA00023172"/>
    </source>
</evidence>
<keyword evidence="1" id="KW-0233">DNA recombination</keyword>
<reference evidence="2" key="2">
    <citation type="journal article" date="2013" name="J. Mol. Evol.">
        <title>pAO1 of Arthrobacter nicotinovorans and the spread of catabolic traits by horizontal gene transfer in gram-positive soil bacteria.</title>
        <authorList>
            <person name="Mihasan M."/>
            <person name="Brandsch R."/>
        </authorList>
    </citation>
    <scope>NUCLEOTIDE SEQUENCE [LARGE SCALE GENOMIC DNA]</scope>
    <source>
        <strain evidence="2">ATCC 49919</strain>
        <plasmid evidence="2">pAO1</plasmid>
    </source>
</reference>
<name>Q8GAJ9_PAENI</name>
<dbReference type="AlphaFoldDB" id="Q8GAJ9"/>
<evidence type="ECO:0000313" key="2">
    <source>
        <dbReference type="EMBL" id="CAD47905.1"/>
    </source>
</evidence>
<dbReference type="InterPro" id="IPR013762">
    <property type="entry name" value="Integrase-like_cat_sf"/>
</dbReference>
<dbReference type="SUPFAM" id="SSF56349">
    <property type="entry name" value="DNA breaking-rejoining enzymes"/>
    <property type="match status" value="1"/>
</dbReference>
<dbReference type="GO" id="GO:0003677">
    <property type="term" value="F:DNA binding"/>
    <property type="evidence" value="ECO:0007669"/>
    <property type="project" value="InterPro"/>
</dbReference>
<protein>
    <submittedName>
        <fullName evidence="2">Uncharacterized protein</fullName>
    </submittedName>
</protein>
<organism evidence="2">
    <name type="scientific">Paenarthrobacter nicotinovorans</name>
    <name type="common">Arthrobacter nicotinovorans</name>
    <dbReference type="NCBI Taxonomy" id="29320"/>
    <lineage>
        <taxon>Bacteria</taxon>
        <taxon>Bacillati</taxon>
        <taxon>Actinomycetota</taxon>
        <taxon>Actinomycetes</taxon>
        <taxon>Micrococcales</taxon>
        <taxon>Micrococcaceae</taxon>
        <taxon>Paenarthrobacter</taxon>
    </lineage>
</organism>
<keyword evidence="2" id="KW-0614">Plasmid</keyword>
<sequence length="224" mass="25072">MRTCWRPGVNSRLGPCDCRFHASNACFHGLRVVVSGVVPGFVPRRLVDPDIGLFRADERVFTAMLDGWRAQMLARGLTTDTIKQRCQLLERFQRFTGEFPWQWRPADIDDFLASALWPSERGARMSLGSFGDAFAAARDAVGLPHELGLHCPRHFYVTHLVEAGYDAAFVQIIWGRNRGVFDVQHGARNRAVPRDGGAYLKLSITRDRGRVHAGSTSFGVRFAA</sequence>